<dbReference type="EMBL" id="JAJHPV010000015">
    <property type="protein sequence ID" value="MCC6072523.1"/>
    <property type="molecule type" value="Genomic_DNA"/>
</dbReference>
<keyword evidence="1" id="KW-0812">Transmembrane</keyword>
<dbReference type="Proteomes" id="UP001198701">
    <property type="component" value="Unassembled WGS sequence"/>
</dbReference>
<sequence length="181" mass="20352">MRDGSFNCARLMAWGMSRTVECMENNAIYNESLNGEMRNIIEEARVILPGVQALFGFQTIAVFNDRFTELPTYAKDCHLLSLGLVIMAVALVMTPAVYYRVVEPANISKGMIRRSSSLIRWALAPLAGGLALDMFTVIIMATKNLNLSIASATVTFLFLSGLWFVFPWYQRRKQLNKGVMR</sequence>
<reference evidence="2 3" key="1">
    <citation type="submission" date="2021-11" db="EMBL/GenBank/DDBJ databases">
        <authorList>
            <person name="Huq M.A."/>
        </authorList>
    </citation>
    <scope>NUCLEOTIDE SEQUENCE [LARGE SCALE GENOMIC DNA]</scope>
    <source>
        <strain evidence="2 3">MAHUQ-52</strain>
    </source>
</reference>
<organism evidence="2 3">
    <name type="scientific">Massilia agrisoli</name>
    <dbReference type="NCBI Taxonomy" id="2892444"/>
    <lineage>
        <taxon>Bacteria</taxon>
        <taxon>Pseudomonadati</taxon>
        <taxon>Pseudomonadota</taxon>
        <taxon>Betaproteobacteria</taxon>
        <taxon>Burkholderiales</taxon>
        <taxon>Oxalobacteraceae</taxon>
        <taxon>Telluria group</taxon>
        <taxon>Massilia</taxon>
    </lineage>
</organism>
<evidence type="ECO:0000256" key="1">
    <source>
        <dbReference type="SAM" id="Phobius"/>
    </source>
</evidence>
<comment type="caution">
    <text evidence="2">The sequence shown here is derived from an EMBL/GenBank/DDBJ whole genome shotgun (WGS) entry which is preliminary data.</text>
</comment>
<name>A0ABS8IXV9_9BURK</name>
<proteinExistence type="predicted"/>
<feature type="transmembrane region" description="Helical" evidence="1">
    <location>
        <begin position="79"/>
        <end position="101"/>
    </location>
</feature>
<keyword evidence="3" id="KW-1185">Reference proteome</keyword>
<dbReference type="InterPro" id="IPR046291">
    <property type="entry name" value="DUF6328"/>
</dbReference>
<feature type="transmembrane region" description="Helical" evidence="1">
    <location>
        <begin position="121"/>
        <end position="141"/>
    </location>
</feature>
<keyword evidence="1" id="KW-0472">Membrane</keyword>
<dbReference type="RefSeq" id="WP_229433464.1">
    <property type="nucleotide sequence ID" value="NZ_JAJHPV010000015.1"/>
</dbReference>
<accession>A0ABS8IXV9</accession>
<feature type="transmembrane region" description="Helical" evidence="1">
    <location>
        <begin position="147"/>
        <end position="169"/>
    </location>
</feature>
<dbReference type="Pfam" id="PF19853">
    <property type="entry name" value="DUF6328"/>
    <property type="match status" value="1"/>
</dbReference>
<protein>
    <submittedName>
        <fullName evidence="2">DUF6328 family protein</fullName>
    </submittedName>
</protein>
<evidence type="ECO:0000313" key="2">
    <source>
        <dbReference type="EMBL" id="MCC6072523.1"/>
    </source>
</evidence>
<evidence type="ECO:0000313" key="3">
    <source>
        <dbReference type="Proteomes" id="UP001198701"/>
    </source>
</evidence>
<gene>
    <name evidence="2" type="ORF">LMJ30_16395</name>
</gene>
<keyword evidence="1" id="KW-1133">Transmembrane helix</keyword>
<feature type="transmembrane region" description="Helical" evidence="1">
    <location>
        <begin position="46"/>
        <end position="64"/>
    </location>
</feature>